<comment type="subunit">
    <text evidence="14">Homohexamer.</text>
</comment>
<evidence type="ECO:0000256" key="11">
    <source>
        <dbReference type="ARBA" id="ARBA00023268"/>
    </source>
</evidence>
<evidence type="ECO:0000256" key="5">
    <source>
        <dbReference type="ARBA" id="ARBA00022679"/>
    </source>
</evidence>
<keyword evidence="7 14" id="KW-0547">Nucleotide-binding</keyword>
<dbReference type="Proteomes" id="UP000247523">
    <property type="component" value="Unassembled WGS sequence"/>
</dbReference>
<dbReference type="EC" id="2.7.4.-" evidence="14"/>
<dbReference type="SUPFAM" id="SSF53795">
    <property type="entry name" value="PEP carboxykinase-like"/>
    <property type="match status" value="1"/>
</dbReference>
<dbReference type="SUPFAM" id="SSF75138">
    <property type="entry name" value="HprK N-terminal domain-like"/>
    <property type="match status" value="1"/>
</dbReference>
<dbReference type="EMBL" id="NOKA02000055">
    <property type="protein sequence ID" value="RDY29952.1"/>
    <property type="molecule type" value="Genomic_DNA"/>
</dbReference>
<proteinExistence type="inferred from homology"/>
<dbReference type="GO" id="GO:0000155">
    <property type="term" value="F:phosphorelay sensor kinase activity"/>
    <property type="evidence" value="ECO:0007669"/>
    <property type="project" value="InterPro"/>
</dbReference>
<keyword evidence="19" id="KW-1185">Reference proteome</keyword>
<keyword evidence="11 14" id="KW-0511">Multifunctional enzyme</keyword>
<feature type="domain" description="HPr kinase/phosphorylase C-terminal" evidence="16">
    <location>
        <begin position="132"/>
        <end position="301"/>
    </location>
</feature>
<dbReference type="EC" id="2.7.11.-" evidence="14"/>
<dbReference type="InterPro" id="IPR011126">
    <property type="entry name" value="Hpr_kin/Pase_Hpr_N"/>
</dbReference>
<protein>
    <recommendedName>
        <fullName evidence="14">HPr kinase/phosphorylase</fullName>
        <shortName evidence="14">HPrK/P</shortName>
        <ecNumber evidence="14">2.7.11.-</ecNumber>
        <ecNumber evidence="14">2.7.4.-</ecNumber>
    </recommendedName>
    <alternativeName>
        <fullName evidence="14">HPr(Ser) kinase/phosphorylase</fullName>
    </alternativeName>
</protein>
<dbReference type="Gene3D" id="3.40.1390.20">
    <property type="entry name" value="HprK N-terminal domain-like"/>
    <property type="match status" value="1"/>
</dbReference>
<sequence>MKGFYCELNEIVEHFGLKVLTPEVDYKNIHITTRDINRPGIQLTGFLDYFDKNRIQIVGQVEAMYLKQLAQNEKLSIYTKLMDLGAPCYIFCRDIEPDTELINIATKKCIPIFSTQESTTDFMSLIIKYLGEKLAPSITLHGCLVDINGVGVFIRGESGIGKSEAVLELIKRGHRMVSDDAVEIYKASEKTLFGKAPKIVRDFLEIRGIGIVDIKTMFGVQSVKETQSIELVVTLQEWDSKAEYDRLGDRESFVEILGNKIVNYDIPLRPGRNVAVILEAAALSYRQRQMGYNDTAEFIKRANEQFIAKD</sequence>
<organism evidence="18 19">
    <name type="scientific">Lachnotalea glycerini</name>
    <dbReference type="NCBI Taxonomy" id="1763509"/>
    <lineage>
        <taxon>Bacteria</taxon>
        <taxon>Bacillati</taxon>
        <taxon>Bacillota</taxon>
        <taxon>Clostridia</taxon>
        <taxon>Lachnospirales</taxon>
        <taxon>Lachnospiraceae</taxon>
        <taxon>Lachnotalea</taxon>
    </lineage>
</organism>
<feature type="active site" evidence="14">
    <location>
        <position position="141"/>
    </location>
</feature>
<dbReference type="PANTHER" id="PTHR30305:SF1">
    <property type="entry name" value="HPR KINASE_PHOSPHORYLASE"/>
    <property type="match status" value="1"/>
</dbReference>
<evidence type="ECO:0000313" key="19">
    <source>
        <dbReference type="Proteomes" id="UP000216411"/>
    </source>
</evidence>
<dbReference type="InterPro" id="IPR027417">
    <property type="entry name" value="P-loop_NTPase"/>
</dbReference>
<dbReference type="GO" id="GO:0000287">
    <property type="term" value="F:magnesium ion binding"/>
    <property type="evidence" value="ECO:0007669"/>
    <property type="project" value="UniProtKB-UniRule"/>
</dbReference>
<name>A0A255IE62_9FIRM</name>
<comment type="domain">
    <text evidence="14">The Walker A ATP-binding motif also binds Pi and PPi.</text>
</comment>
<keyword evidence="5 14" id="KW-0808">Transferase</keyword>
<evidence type="ECO:0000259" key="16">
    <source>
        <dbReference type="Pfam" id="PF07475"/>
    </source>
</evidence>
<evidence type="ECO:0000256" key="12">
    <source>
        <dbReference type="ARBA" id="ARBA00023277"/>
    </source>
</evidence>
<comment type="miscellaneous">
    <text evidence="14">Both phosphorylation and phosphorolysis are carried out by the same active site and suggest a common mechanism for both reactions.</text>
</comment>
<dbReference type="EMBL" id="QICS01000003">
    <property type="protein sequence ID" value="PXV91522.1"/>
    <property type="molecule type" value="Genomic_DNA"/>
</dbReference>
<dbReference type="PANTHER" id="PTHR30305">
    <property type="entry name" value="PROTEIN YJDM-RELATED"/>
    <property type="match status" value="1"/>
</dbReference>
<feature type="domain" description="HPr(Ser) kinase/phosphorylase N-terminal" evidence="15">
    <location>
        <begin position="8"/>
        <end position="130"/>
    </location>
</feature>
<feature type="active site" evidence="14">
    <location>
        <position position="162"/>
    </location>
</feature>
<evidence type="ECO:0000256" key="1">
    <source>
        <dbReference type="ARBA" id="ARBA00001120"/>
    </source>
</evidence>
<dbReference type="InterPro" id="IPR011104">
    <property type="entry name" value="Hpr_kin/Pase_C"/>
</dbReference>
<accession>A0A255IE62</accession>
<keyword evidence="12 14" id="KW-0119">Carbohydrate metabolism</keyword>
<evidence type="ECO:0000313" key="20">
    <source>
        <dbReference type="Proteomes" id="UP000247523"/>
    </source>
</evidence>
<dbReference type="InterPro" id="IPR028979">
    <property type="entry name" value="Ser_kin/Pase_Hpr-like_N_sf"/>
</dbReference>
<dbReference type="InterPro" id="IPR003755">
    <property type="entry name" value="HPr(Ser)_kin/Pase"/>
</dbReference>
<keyword evidence="10 14" id="KW-0460">Magnesium</keyword>
<evidence type="ECO:0000256" key="8">
    <source>
        <dbReference type="ARBA" id="ARBA00022777"/>
    </source>
</evidence>
<comment type="caution">
    <text evidence="18">The sequence shown here is derived from an EMBL/GenBank/DDBJ whole genome shotgun (WGS) entry which is preliminary data.</text>
</comment>
<evidence type="ECO:0000256" key="10">
    <source>
        <dbReference type="ARBA" id="ARBA00022842"/>
    </source>
</evidence>
<evidence type="ECO:0000256" key="2">
    <source>
        <dbReference type="ARBA" id="ARBA00001946"/>
    </source>
</evidence>
<dbReference type="Pfam" id="PF02603">
    <property type="entry name" value="Hpr_kinase_N"/>
    <property type="match status" value="1"/>
</dbReference>
<reference evidence="18 19" key="1">
    <citation type="journal article" date="2017" name="Genome Announc.">
        <title>Draft Genome Sequence of a Sporulating and Motile Strain of Lachnotalea glycerini Isolated from Water in Quebec City, Canada.</title>
        <authorList>
            <person name="Maheux A.F."/>
            <person name="Boudreau D.K."/>
            <person name="Berube E."/>
            <person name="Boissinot M."/>
            <person name="Raymond F."/>
            <person name="Brodeur S."/>
            <person name="Corbeil J."/>
            <person name="Isabel S."/>
            <person name="Omar R.F."/>
            <person name="Bergeron M.G."/>
        </authorList>
    </citation>
    <scope>NUCLEOTIDE SEQUENCE [LARGE SCALE GENOMIC DNA]</scope>
    <source>
        <strain evidence="18 19">CCRI-19302</strain>
    </source>
</reference>
<comment type="function">
    <text evidence="14">Catalyzes the ATP- as well as the pyrophosphate-dependent phosphorylation of a specific serine residue in HPr, a phosphocarrier protein of the phosphoenolpyruvate-dependent sugar phosphotransferase system (PTS). HprK/P also catalyzes the pyrophosphate-producing, inorganic phosphate-dependent dephosphorylation (phosphorolysis) of seryl-phosphorylated HPr (P-Ser-HPr). The two antagonistic activities of HprK/P are regulated by several intracellular metabolites, which change their concentration in response to the absence or presence of rapidly metabolisable carbon sources (glucose, fructose, etc.) in the growth medium. Therefore, by controlling the phosphorylation state of HPr, HPrK/P is a sensor enzyme that plays a major role in the regulation of carbon metabolism and sugar transport: it mediates carbon catabolite repression (CCR), and regulates PTS-catalyzed carbohydrate uptake and inducer exclusion.</text>
</comment>
<evidence type="ECO:0000313" key="17">
    <source>
        <dbReference type="EMBL" id="PXV91522.1"/>
    </source>
</evidence>
<feature type="binding site" evidence="14">
    <location>
        <position position="205"/>
    </location>
    <ligand>
        <name>Mg(2+)</name>
        <dbReference type="ChEBI" id="CHEBI:18420"/>
    </ligand>
</feature>
<keyword evidence="6 14" id="KW-0479">Metal-binding</keyword>
<feature type="binding site" evidence="14">
    <location>
        <position position="163"/>
    </location>
    <ligand>
        <name>Mg(2+)</name>
        <dbReference type="ChEBI" id="CHEBI:18420"/>
    </ligand>
</feature>
<dbReference type="Gene3D" id="3.40.50.300">
    <property type="entry name" value="P-loop containing nucleotide triphosphate hydrolases"/>
    <property type="match status" value="1"/>
</dbReference>
<dbReference type="OrthoDB" id="9778803at2"/>
<keyword evidence="4 14" id="KW-0723">Serine/threonine-protein kinase</keyword>
<dbReference type="CDD" id="cd01918">
    <property type="entry name" value="HprK_C"/>
    <property type="match status" value="1"/>
</dbReference>
<reference evidence="17 20" key="2">
    <citation type="submission" date="2018-05" db="EMBL/GenBank/DDBJ databases">
        <title>Genomic Encyclopedia of Type Strains, Phase IV (KMG-IV): sequencing the most valuable type-strain genomes for metagenomic binning, comparative biology and taxonomic classification.</title>
        <authorList>
            <person name="Goeker M."/>
        </authorList>
    </citation>
    <scope>NUCLEOTIDE SEQUENCE [LARGE SCALE GENOMIC DNA]</scope>
    <source>
        <strain evidence="17 20">DSM 28816</strain>
    </source>
</reference>
<reference evidence="18" key="3">
    <citation type="submission" date="2018-07" db="EMBL/GenBank/DDBJ databases">
        <authorList>
            <person name="Quirk P.G."/>
            <person name="Krulwich T.A."/>
        </authorList>
    </citation>
    <scope>NUCLEOTIDE SEQUENCE</scope>
    <source>
        <strain evidence="18">CCRI-19302</strain>
    </source>
</reference>
<dbReference type="GO" id="GO:0004674">
    <property type="term" value="F:protein serine/threonine kinase activity"/>
    <property type="evidence" value="ECO:0007669"/>
    <property type="project" value="UniProtKB-KW"/>
</dbReference>
<comment type="catalytic activity">
    <reaction evidence="1 14">
        <text>[HPr protein]-L-serine + ATP = [HPr protein]-O-phospho-L-serine + ADP + H(+)</text>
        <dbReference type="Rhea" id="RHEA:46600"/>
        <dbReference type="Rhea" id="RHEA-COMP:11602"/>
        <dbReference type="Rhea" id="RHEA-COMP:11603"/>
        <dbReference type="ChEBI" id="CHEBI:15378"/>
        <dbReference type="ChEBI" id="CHEBI:29999"/>
        <dbReference type="ChEBI" id="CHEBI:30616"/>
        <dbReference type="ChEBI" id="CHEBI:83421"/>
        <dbReference type="ChEBI" id="CHEBI:456216"/>
    </reaction>
</comment>
<evidence type="ECO:0000256" key="13">
    <source>
        <dbReference type="ARBA" id="ARBA00047657"/>
    </source>
</evidence>
<evidence type="ECO:0000256" key="3">
    <source>
        <dbReference type="ARBA" id="ARBA00006883"/>
    </source>
</evidence>
<evidence type="ECO:0000256" key="14">
    <source>
        <dbReference type="HAMAP-Rule" id="MF_01249"/>
    </source>
</evidence>
<feature type="active site" description="Proton acceptor; for phosphorylation activity. Proton donor; for dephosphorylation activity" evidence="14">
    <location>
        <position position="180"/>
    </location>
</feature>
<dbReference type="GO" id="GO:0005524">
    <property type="term" value="F:ATP binding"/>
    <property type="evidence" value="ECO:0007669"/>
    <property type="project" value="UniProtKB-UniRule"/>
</dbReference>
<dbReference type="GO" id="GO:0006109">
    <property type="term" value="P:regulation of carbohydrate metabolic process"/>
    <property type="evidence" value="ECO:0007669"/>
    <property type="project" value="UniProtKB-UniRule"/>
</dbReference>
<dbReference type="AlphaFoldDB" id="A0A255IE62"/>
<comment type="similarity">
    <text evidence="3 14">Belongs to the HPrK/P family.</text>
</comment>
<dbReference type="Proteomes" id="UP000216411">
    <property type="component" value="Unassembled WGS sequence"/>
</dbReference>
<dbReference type="NCBIfam" id="TIGR00679">
    <property type="entry name" value="hpr-ser"/>
    <property type="match status" value="1"/>
</dbReference>
<feature type="region of interest" description="Important for the catalytic mechanism of both phosphorylation and dephosphorylation" evidence="14">
    <location>
        <begin position="204"/>
        <end position="213"/>
    </location>
</feature>
<evidence type="ECO:0000313" key="18">
    <source>
        <dbReference type="EMBL" id="RDY29952.1"/>
    </source>
</evidence>
<evidence type="ECO:0000256" key="9">
    <source>
        <dbReference type="ARBA" id="ARBA00022840"/>
    </source>
</evidence>
<dbReference type="HAMAP" id="MF_01249">
    <property type="entry name" value="HPr_kinase"/>
    <property type="match status" value="1"/>
</dbReference>
<evidence type="ECO:0000256" key="7">
    <source>
        <dbReference type="ARBA" id="ARBA00022741"/>
    </source>
</evidence>
<keyword evidence="9 14" id="KW-0067">ATP-binding</keyword>
<dbReference type="FunFam" id="3.40.50.300:FF:000174">
    <property type="entry name" value="HPr kinase/phosphorylase"/>
    <property type="match status" value="1"/>
</dbReference>
<comment type="cofactor">
    <cofactor evidence="2 14">
        <name>Mg(2+)</name>
        <dbReference type="ChEBI" id="CHEBI:18420"/>
    </cofactor>
</comment>
<dbReference type="GO" id="GO:0004712">
    <property type="term" value="F:protein serine/threonine/tyrosine kinase activity"/>
    <property type="evidence" value="ECO:0007669"/>
    <property type="project" value="UniProtKB-UniRule"/>
</dbReference>
<evidence type="ECO:0000256" key="6">
    <source>
        <dbReference type="ARBA" id="ARBA00022723"/>
    </source>
</evidence>
<feature type="active site" evidence="14">
    <location>
        <position position="246"/>
    </location>
</feature>
<comment type="catalytic activity">
    <reaction evidence="13 14">
        <text>[HPr protein]-O-phospho-L-serine + phosphate + H(+) = [HPr protein]-L-serine + diphosphate</text>
        <dbReference type="Rhea" id="RHEA:46604"/>
        <dbReference type="Rhea" id="RHEA-COMP:11602"/>
        <dbReference type="Rhea" id="RHEA-COMP:11603"/>
        <dbReference type="ChEBI" id="CHEBI:15378"/>
        <dbReference type="ChEBI" id="CHEBI:29999"/>
        <dbReference type="ChEBI" id="CHEBI:33019"/>
        <dbReference type="ChEBI" id="CHEBI:43474"/>
        <dbReference type="ChEBI" id="CHEBI:83421"/>
    </reaction>
</comment>
<evidence type="ECO:0000259" key="15">
    <source>
        <dbReference type="Pfam" id="PF02603"/>
    </source>
</evidence>
<keyword evidence="8 14" id="KW-0418">Kinase</keyword>
<dbReference type="Pfam" id="PF07475">
    <property type="entry name" value="Hpr_kinase_C"/>
    <property type="match status" value="1"/>
</dbReference>
<feature type="binding site" evidence="14">
    <location>
        <begin position="156"/>
        <end position="163"/>
    </location>
    <ligand>
        <name>ATP</name>
        <dbReference type="ChEBI" id="CHEBI:30616"/>
    </ligand>
</feature>
<gene>
    <name evidence="14 18" type="primary">hprK</name>
    <name evidence="17" type="ORF">C8E03_10379</name>
    <name evidence="18" type="ORF">CG710_017235</name>
</gene>
<evidence type="ECO:0000256" key="4">
    <source>
        <dbReference type="ARBA" id="ARBA00022527"/>
    </source>
</evidence>
<feature type="region of interest" description="Important for the catalytic mechanism of dephosphorylation" evidence="14">
    <location>
        <begin position="267"/>
        <end position="272"/>
    </location>
</feature>
<dbReference type="RefSeq" id="WP_094377622.1">
    <property type="nucleotide sequence ID" value="NZ_NOKA02000055.1"/>
</dbReference>